<comment type="caution">
    <text evidence="1">The sequence shown here is derived from an EMBL/GenBank/DDBJ whole genome shotgun (WGS) entry which is preliminary data.</text>
</comment>
<dbReference type="AlphaFoldDB" id="A0A9P3GFB2"/>
<dbReference type="EMBL" id="BPQB01000035">
    <property type="protein sequence ID" value="GJE93800.1"/>
    <property type="molecule type" value="Genomic_DNA"/>
</dbReference>
<keyword evidence="2" id="KW-1185">Reference proteome</keyword>
<reference evidence="1 2" key="1">
    <citation type="submission" date="2021-08" db="EMBL/GenBank/DDBJ databases">
        <title>Draft Genome Sequence of Phanerochaete sordida strain YK-624.</title>
        <authorList>
            <person name="Mori T."/>
            <person name="Dohra H."/>
            <person name="Suzuki T."/>
            <person name="Kawagishi H."/>
            <person name="Hirai H."/>
        </authorList>
    </citation>
    <scope>NUCLEOTIDE SEQUENCE [LARGE SCALE GENOMIC DNA]</scope>
    <source>
        <strain evidence="1 2">YK-624</strain>
    </source>
</reference>
<organism evidence="1 2">
    <name type="scientific">Phanerochaete sordida</name>
    <dbReference type="NCBI Taxonomy" id="48140"/>
    <lineage>
        <taxon>Eukaryota</taxon>
        <taxon>Fungi</taxon>
        <taxon>Dikarya</taxon>
        <taxon>Basidiomycota</taxon>
        <taxon>Agaricomycotina</taxon>
        <taxon>Agaricomycetes</taxon>
        <taxon>Polyporales</taxon>
        <taxon>Phanerochaetaceae</taxon>
        <taxon>Phanerochaete</taxon>
    </lineage>
</organism>
<proteinExistence type="predicted"/>
<evidence type="ECO:0000313" key="2">
    <source>
        <dbReference type="Proteomes" id="UP000703269"/>
    </source>
</evidence>
<accession>A0A9P3GFB2</accession>
<evidence type="ECO:0000313" key="1">
    <source>
        <dbReference type="EMBL" id="GJE93800.1"/>
    </source>
</evidence>
<gene>
    <name evidence="1" type="ORF">PsYK624_099620</name>
</gene>
<name>A0A9P3GFB2_9APHY</name>
<dbReference type="Proteomes" id="UP000703269">
    <property type="component" value="Unassembled WGS sequence"/>
</dbReference>
<sequence>MKPQETKLALDYPAAAESLPETFCRWHEDPVESVSSALRGDCMLARRVNILLTCFVQPSPAPPQRASTVGLFLGTPAHRAASR</sequence>
<protein>
    <submittedName>
        <fullName evidence="1">Uncharacterized protein</fullName>
    </submittedName>
</protein>